<organism evidence="4 5">
    <name type="scientific">Alkalibaculum bacchi</name>
    <dbReference type="NCBI Taxonomy" id="645887"/>
    <lineage>
        <taxon>Bacteria</taxon>
        <taxon>Bacillati</taxon>
        <taxon>Bacillota</taxon>
        <taxon>Clostridia</taxon>
        <taxon>Eubacteriales</taxon>
        <taxon>Eubacteriaceae</taxon>
        <taxon>Alkalibaculum</taxon>
    </lineage>
</organism>
<dbReference type="SUPFAM" id="SSF51445">
    <property type="entry name" value="(Trans)glycosidases"/>
    <property type="match status" value="1"/>
</dbReference>
<feature type="transmembrane region" description="Helical" evidence="1">
    <location>
        <begin position="662"/>
        <end position="681"/>
    </location>
</feature>
<dbReference type="Pfam" id="PF01471">
    <property type="entry name" value="PG_binding_1"/>
    <property type="match status" value="2"/>
</dbReference>
<reference evidence="4 5" key="1">
    <citation type="submission" date="2018-06" db="EMBL/GenBank/DDBJ databases">
        <title>Genomic Encyclopedia of Type Strains, Phase IV (KMG-IV): sequencing the most valuable type-strain genomes for metagenomic binning, comparative biology and taxonomic classification.</title>
        <authorList>
            <person name="Goeker M."/>
        </authorList>
    </citation>
    <scope>NUCLEOTIDE SEQUENCE [LARGE SCALE GENOMIC DNA]</scope>
    <source>
        <strain evidence="4 5">DSM 22112</strain>
    </source>
</reference>
<accession>A0A366I2B9</accession>
<dbReference type="InterPro" id="IPR036365">
    <property type="entry name" value="PGBD-like_sf"/>
</dbReference>
<sequence>MNIKDIKVYEAQDWLNSTYLGRYGYNYIKPDGITGWYTIYALTRALQIELGISEPSDNFGSQTMTACPILSIDSDQSLIVDSNIVRILQSAMFCKGYSPGDITGNFGLRTKEGIMEMQTDANITADGVVTPLLFKSLLTMDAYVLLLGGNTNVRIIQRNLNKDYFPNIGDLIACDGIYGRTTCKAMIMAIQFEGGVSVDGIWGPATQASLPALTYGNTRRAYNYILQYSLYANGFNPNGFDGSFGNGCRKAVMAFQEFCALTVDGSVGTQTWASLMISKGDVNRSATACDCSSTVTPARAATLYNKGYRTVGRYLTGGWKQIQSGEIDTIFDGGLKIFPIYQTSGNSTGYFNYGKGAVDAVKAVIAAKKYGFKSNTIIYFAVDFDALDFHVTNDILPYFRGIRDQFTNMNYKYRIGIYGPRNVCSRVGNAGYSVSSFMADMSTGFSGNLGYPLPLDWNFDQILEYNIGNGDGQIAIDKNICRGHYTGEDCVKEPEDSNEADTVALINNLDGIVNRLGITFTSPSLEIPIITSPIIDIKAVFSVSSIFVEGDGISVTVRNGEIISAGSNVLDIFGAFGINSATLGSILSSWEGIDFKVSMQTTSNSFKINLINQFNAEHFNGIGYVTEKLTIEFKNLDGDILEIQLANAYDKVIEWIQDNSRLILGVVIIAGVVAVLALAGVSVMSVLAALASAISQGIATFGVVIIFMIFFTNKIFNYIRNNI</sequence>
<dbReference type="SUPFAM" id="SSF47090">
    <property type="entry name" value="PGBD-like"/>
    <property type="match status" value="2"/>
</dbReference>
<dbReference type="AlphaFoldDB" id="A0A366I2B9"/>
<dbReference type="Gene3D" id="1.10.101.10">
    <property type="entry name" value="PGBD-like superfamily/PGBD"/>
    <property type="match status" value="3"/>
</dbReference>
<keyword evidence="4" id="KW-0378">Hydrolase</keyword>
<feature type="domain" description="Peptidoglycan binding-like" evidence="2">
    <location>
        <begin position="83"/>
        <end position="136"/>
    </location>
</feature>
<feature type="transmembrane region" description="Helical" evidence="1">
    <location>
        <begin position="687"/>
        <end position="711"/>
    </location>
</feature>
<name>A0A366I2B9_9FIRM</name>
<evidence type="ECO:0000313" key="4">
    <source>
        <dbReference type="EMBL" id="RBP59922.1"/>
    </source>
</evidence>
<comment type="caution">
    <text evidence="4">The sequence shown here is derived from an EMBL/GenBank/DDBJ whole genome shotgun (WGS) entry which is preliminary data.</text>
</comment>
<dbReference type="InterPro" id="IPR017853">
    <property type="entry name" value="GH"/>
</dbReference>
<dbReference type="Proteomes" id="UP000253490">
    <property type="component" value="Unassembled WGS sequence"/>
</dbReference>
<evidence type="ECO:0000259" key="3">
    <source>
        <dbReference type="Pfam" id="PF08924"/>
    </source>
</evidence>
<dbReference type="RefSeq" id="WP_113921382.1">
    <property type="nucleotide sequence ID" value="NZ_QNRX01000017.1"/>
</dbReference>
<dbReference type="InterPro" id="IPR036366">
    <property type="entry name" value="PGBDSf"/>
</dbReference>
<keyword evidence="1" id="KW-0812">Transmembrane</keyword>
<protein>
    <submittedName>
        <fullName evidence="4">Peptidoglycan hydrolase-like protein with peptidoglycan-binding domain</fullName>
    </submittedName>
</protein>
<proteinExistence type="predicted"/>
<evidence type="ECO:0000256" key="1">
    <source>
        <dbReference type="SAM" id="Phobius"/>
    </source>
</evidence>
<dbReference type="OrthoDB" id="1795295at2"/>
<dbReference type="Gene3D" id="3.20.20.80">
    <property type="entry name" value="Glycosidases"/>
    <property type="match status" value="1"/>
</dbReference>
<evidence type="ECO:0000313" key="5">
    <source>
        <dbReference type="Proteomes" id="UP000253490"/>
    </source>
</evidence>
<evidence type="ECO:0000259" key="2">
    <source>
        <dbReference type="Pfam" id="PF01471"/>
    </source>
</evidence>
<dbReference type="InterPro" id="IPR002477">
    <property type="entry name" value="Peptidoglycan-bd-like"/>
</dbReference>
<keyword evidence="1" id="KW-0472">Membrane</keyword>
<feature type="domain" description="Rv2525c-like glycoside hydrolase-like" evidence="3">
    <location>
        <begin position="302"/>
        <end position="479"/>
    </location>
</feature>
<dbReference type="InterPro" id="IPR015020">
    <property type="entry name" value="Rv2525c-like_Glyco_Hydro-like"/>
</dbReference>
<keyword evidence="1" id="KW-1133">Transmembrane helix</keyword>
<dbReference type="GO" id="GO:0016787">
    <property type="term" value="F:hydrolase activity"/>
    <property type="evidence" value="ECO:0007669"/>
    <property type="project" value="UniProtKB-KW"/>
</dbReference>
<dbReference type="CDD" id="cd06418">
    <property type="entry name" value="GH25_BacA-like"/>
    <property type="match status" value="1"/>
</dbReference>
<dbReference type="EMBL" id="QNRX01000017">
    <property type="protein sequence ID" value="RBP59922.1"/>
    <property type="molecule type" value="Genomic_DNA"/>
</dbReference>
<gene>
    <name evidence="4" type="ORF">DES36_11717</name>
</gene>
<keyword evidence="5" id="KW-1185">Reference proteome</keyword>
<feature type="domain" description="Peptidoglycan binding-like" evidence="2">
    <location>
        <begin position="226"/>
        <end position="275"/>
    </location>
</feature>
<dbReference type="Pfam" id="PF08924">
    <property type="entry name" value="Rv2525c_GlyHyd-like"/>
    <property type="match status" value="1"/>
</dbReference>